<sequence>MNRKQTTIALLLILCFFLSPLSALDFAYNEDLSTASDITLGLTLIAPGAIGFVAPPSDYLTVATSYAWTMVEAYTVRTVLKQVIHKPRPYVQDGVPLPDGVKSEKNYESFPSGHTLMAFSAAAYTQTMQILFYPDSKAMKAVSATTWALALGTAVLRVVSGCHYTSDVAAGAAIGSAIGFLGPYLTHRMQQKDANAPKVLTGSLVGVQVSF</sequence>
<evidence type="ECO:0000313" key="3">
    <source>
        <dbReference type="EMBL" id="ADY14012.1"/>
    </source>
</evidence>
<organism evidence="3 4">
    <name type="scientific">Sphaerochaeta globosa (strain ATCC BAA-1886 / DSM 22777 / Buddy)</name>
    <name type="common">Spirochaeta sp. (strain Buddy)</name>
    <dbReference type="NCBI Taxonomy" id="158189"/>
    <lineage>
        <taxon>Bacteria</taxon>
        <taxon>Pseudomonadati</taxon>
        <taxon>Spirochaetota</taxon>
        <taxon>Spirochaetia</taxon>
        <taxon>Spirochaetales</taxon>
        <taxon>Sphaerochaetaceae</taxon>
        <taxon>Sphaerochaeta</taxon>
    </lineage>
</organism>
<dbReference type="Proteomes" id="UP000008466">
    <property type="component" value="Chromosome"/>
</dbReference>
<dbReference type="GO" id="GO:0042392">
    <property type="term" value="F:sphingosine-1-phosphate phosphatase activity"/>
    <property type="evidence" value="ECO:0007669"/>
    <property type="project" value="TreeGrafter"/>
</dbReference>
<dbReference type="EMBL" id="CP002541">
    <property type="protein sequence ID" value="ADY14012.1"/>
    <property type="molecule type" value="Genomic_DNA"/>
</dbReference>
<dbReference type="SUPFAM" id="SSF48317">
    <property type="entry name" value="Acid phosphatase/Vanadium-dependent haloperoxidase"/>
    <property type="match status" value="1"/>
</dbReference>
<dbReference type="RefSeq" id="WP_013607861.1">
    <property type="nucleotide sequence ID" value="NC_015152.1"/>
</dbReference>
<dbReference type="PANTHER" id="PTHR14969">
    <property type="entry name" value="SPHINGOSINE-1-PHOSPHATE PHOSPHOHYDROLASE"/>
    <property type="match status" value="1"/>
</dbReference>
<keyword evidence="4" id="KW-1185">Reference proteome</keyword>
<keyword evidence="1" id="KW-0732">Signal</keyword>
<name>F0RSW0_SPHGB</name>
<dbReference type="eggNOG" id="COG0671">
    <property type="taxonomic scope" value="Bacteria"/>
</dbReference>
<dbReference type="CDD" id="cd01610">
    <property type="entry name" value="PAP2_like"/>
    <property type="match status" value="1"/>
</dbReference>
<feature type="chain" id="PRO_5003256281" evidence="1">
    <location>
        <begin position="24"/>
        <end position="211"/>
    </location>
</feature>
<gene>
    <name evidence="3" type="ordered locus">SpiBuddy_2193</name>
</gene>
<evidence type="ECO:0000313" key="4">
    <source>
        <dbReference type="Proteomes" id="UP000008466"/>
    </source>
</evidence>
<evidence type="ECO:0000256" key="1">
    <source>
        <dbReference type="SAM" id="SignalP"/>
    </source>
</evidence>
<dbReference type="Pfam" id="PF01569">
    <property type="entry name" value="PAP2"/>
    <property type="match status" value="1"/>
</dbReference>
<feature type="signal peptide" evidence="1">
    <location>
        <begin position="1"/>
        <end position="23"/>
    </location>
</feature>
<dbReference type="AlphaFoldDB" id="F0RSW0"/>
<dbReference type="PANTHER" id="PTHR14969:SF13">
    <property type="entry name" value="AT30094P"/>
    <property type="match status" value="1"/>
</dbReference>
<dbReference type="Gene3D" id="1.20.144.10">
    <property type="entry name" value="Phosphatidic acid phosphatase type 2/haloperoxidase"/>
    <property type="match status" value="1"/>
</dbReference>
<reference evidence="4" key="1">
    <citation type="submission" date="2011-02" db="EMBL/GenBank/DDBJ databases">
        <title>Complete sequence of Spirochaeta sp. Buddy.</title>
        <authorList>
            <person name="Lucas S."/>
            <person name="Copeland A."/>
            <person name="Lapidus A."/>
            <person name="Cheng J.-F."/>
            <person name="Goodwin L."/>
            <person name="Pitluck S."/>
            <person name="Zeytun A."/>
            <person name="Detter J.C."/>
            <person name="Han C."/>
            <person name="Tapia R."/>
            <person name="Land M."/>
            <person name="Hauser L."/>
            <person name="Kyrpides N."/>
            <person name="Ivanova N."/>
            <person name="Mikhailova N."/>
            <person name="Pagani I."/>
            <person name="Ritalahti K.M."/>
            <person name="Loeffler F.E."/>
            <person name="Woyke T."/>
        </authorList>
    </citation>
    <scope>NUCLEOTIDE SEQUENCE [LARGE SCALE GENOMIC DNA]</scope>
    <source>
        <strain evidence="4">ATCC BAA-1886 / DSM 22777 / Buddy</strain>
    </source>
</reference>
<feature type="domain" description="Phosphatidic acid phosphatase type 2/haloperoxidase" evidence="2">
    <location>
        <begin position="62"/>
        <end position="183"/>
    </location>
</feature>
<dbReference type="STRING" id="158189.SpiBuddy_2193"/>
<evidence type="ECO:0000259" key="2">
    <source>
        <dbReference type="SMART" id="SM00014"/>
    </source>
</evidence>
<dbReference type="InterPro" id="IPR000326">
    <property type="entry name" value="PAP2/HPO"/>
</dbReference>
<dbReference type="HOGENOM" id="CLU_1304213_0_0_12"/>
<dbReference type="SMART" id="SM00014">
    <property type="entry name" value="acidPPc"/>
    <property type="match status" value="1"/>
</dbReference>
<dbReference type="InterPro" id="IPR036938">
    <property type="entry name" value="PAP2/HPO_sf"/>
</dbReference>
<proteinExistence type="predicted"/>
<protein>
    <submittedName>
        <fullName evidence="3">Phosphoesterase PA-phosphatase related protein</fullName>
    </submittedName>
</protein>
<accession>F0RSW0</accession>
<dbReference type="KEGG" id="sbu:SpiBuddy_2193"/>